<dbReference type="Proteomes" id="UP000054217">
    <property type="component" value="Unassembled WGS sequence"/>
</dbReference>
<dbReference type="AlphaFoldDB" id="A0A0C3KV96"/>
<organism evidence="1 2">
    <name type="scientific">Pisolithus tinctorius Marx 270</name>
    <dbReference type="NCBI Taxonomy" id="870435"/>
    <lineage>
        <taxon>Eukaryota</taxon>
        <taxon>Fungi</taxon>
        <taxon>Dikarya</taxon>
        <taxon>Basidiomycota</taxon>
        <taxon>Agaricomycotina</taxon>
        <taxon>Agaricomycetes</taxon>
        <taxon>Agaricomycetidae</taxon>
        <taxon>Boletales</taxon>
        <taxon>Sclerodermatineae</taxon>
        <taxon>Pisolithaceae</taxon>
        <taxon>Pisolithus</taxon>
    </lineage>
</organism>
<name>A0A0C3KV96_PISTI</name>
<dbReference type="InParanoid" id="A0A0C3KV96"/>
<sequence length="82" mass="8641">MTYYITFLRAVERRMCVDAGGASLGLHCLGRRGRREGGSACTPELLAVLLPVVGGHQAPLSRLRLTGQVAESSTTPISAISS</sequence>
<proteinExistence type="predicted"/>
<evidence type="ECO:0000313" key="1">
    <source>
        <dbReference type="EMBL" id="KIO13442.1"/>
    </source>
</evidence>
<reference evidence="2" key="2">
    <citation type="submission" date="2015-01" db="EMBL/GenBank/DDBJ databases">
        <title>Evolutionary Origins and Diversification of the Mycorrhizal Mutualists.</title>
        <authorList>
            <consortium name="DOE Joint Genome Institute"/>
            <consortium name="Mycorrhizal Genomics Consortium"/>
            <person name="Kohler A."/>
            <person name="Kuo A."/>
            <person name="Nagy L.G."/>
            <person name="Floudas D."/>
            <person name="Copeland A."/>
            <person name="Barry K.W."/>
            <person name="Cichocki N."/>
            <person name="Veneault-Fourrey C."/>
            <person name="LaButti K."/>
            <person name="Lindquist E.A."/>
            <person name="Lipzen A."/>
            <person name="Lundell T."/>
            <person name="Morin E."/>
            <person name="Murat C."/>
            <person name="Riley R."/>
            <person name="Ohm R."/>
            <person name="Sun H."/>
            <person name="Tunlid A."/>
            <person name="Henrissat B."/>
            <person name="Grigoriev I.V."/>
            <person name="Hibbett D.S."/>
            <person name="Martin F."/>
        </authorList>
    </citation>
    <scope>NUCLEOTIDE SEQUENCE [LARGE SCALE GENOMIC DNA]</scope>
    <source>
        <strain evidence="2">Marx 270</strain>
    </source>
</reference>
<accession>A0A0C3KV96</accession>
<protein>
    <submittedName>
        <fullName evidence="1">Uncharacterized protein</fullName>
    </submittedName>
</protein>
<dbReference type="EMBL" id="KN831946">
    <property type="protein sequence ID" value="KIO13442.1"/>
    <property type="molecule type" value="Genomic_DNA"/>
</dbReference>
<reference evidence="1 2" key="1">
    <citation type="submission" date="2014-04" db="EMBL/GenBank/DDBJ databases">
        <authorList>
            <consortium name="DOE Joint Genome Institute"/>
            <person name="Kuo A."/>
            <person name="Kohler A."/>
            <person name="Costa M.D."/>
            <person name="Nagy L.G."/>
            <person name="Floudas D."/>
            <person name="Copeland A."/>
            <person name="Barry K.W."/>
            <person name="Cichocki N."/>
            <person name="Veneault-Fourrey C."/>
            <person name="LaButti K."/>
            <person name="Lindquist E.A."/>
            <person name="Lipzen A."/>
            <person name="Lundell T."/>
            <person name="Morin E."/>
            <person name="Murat C."/>
            <person name="Sun H."/>
            <person name="Tunlid A."/>
            <person name="Henrissat B."/>
            <person name="Grigoriev I.V."/>
            <person name="Hibbett D.S."/>
            <person name="Martin F."/>
            <person name="Nordberg H.P."/>
            <person name="Cantor M.N."/>
            <person name="Hua S.X."/>
        </authorList>
    </citation>
    <scope>NUCLEOTIDE SEQUENCE [LARGE SCALE GENOMIC DNA]</scope>
    <source>
        <strain evidence="1 2">Marx 270</strain>
    </source>
</reference>
<gene>
    <name evidence="1" type="ORF">M404DRAFT_992996</name>
</gene>
<evidence type="ECO:0000313" key="2">
    <source>
        <dbReference type="Proteomes" id="UP000054217"/>
    </source>
</evidence>
<dbReference type="HOGENOM" id="CLU_2559214_0_0_1"/>
<keyword evidence="2" id="KW-1185">Reference proteome</keyword>